<evidence type="ECO:0000313" key="2">
    <source>
        <dbReference type="Proteomes" id="UP000027120"/>
    </source>
</evidence>
<sequence>MCLFNLQELIPVSLQRHQRGWDRYSGEGEGETAEEHHWVSIGI</sequence>
<proteinExistence type="predicted"/>
<dbReference type="Proteomes" id="UP000027120">
    <property type="component" value="Unassembled WGS sequence"/>
</dbReference>
<evidence type="ECO:0000313" key="1">
    <source>
        <dbReference type="EMBL" id="KDO87178.1"/>
    </source>
</evidence>
<name>A0A067H5C8_CITSI</name>
<accession>A0A067H5C8</accession>
<reference evidence="1 2" key="1">
    <citation type="submission" date="2014-04" db="EMBL/GenBank/DDBJ databases">
        <authorList>
            <consortium name="International Citrus Genome Consortium"/>
            <person name="Gmitter F."/>
            <person name="Chen C."/>
            <person name="Farmerie W."/>
            <person name="Harkins T."/>
            <person name="Desany B."/>
            <person name="Mohiuddin M."/>
            <person name="Kodira C."/>
            <person name="Borodovsky M."/>
            <person name="Lomsadze A."/>
            <person name="Burns P."/>
            <person name="Jenkins J."/>
            <person name="Prochnik S."/>
            <person name="Shu S."/>
            <person name="Chapman J."/>
            <person name="Pitluck S."/>
            <person name="Schmutz J."/>
            <person name="Rokhsar D."/>
        </authorList>
    </citation>
    <scope>NUCLEOTIDE SEQUENCE</scope>
</reference>
<dbReference type="EMBL" id="KK784873">
    <property type="protein sequence ID" value="KDO87178.1"/>
    <property type="molecule type" value="Genomic_DNA"/>
</dbReference>
<organism evidence="1 2">
    <name type="scientific">Citrus sinensis</name>
    <name type="common">Sweet orange</name>
    <name type="synonym">Citrus aurantium var. sinensis</name>
    <dbReference type="NCBI Taxonomy" id="2711"/>
    <lineage>
        <taxon>Eukaryota</taxon>
        <taxon>Viridiplantae</taxon>
        <taxon>Streptophyta</taxon>
        <taxon>Embryophyta</taxon>
        <taxon>Tracheophyta</taxon>
        <taxon>Spermatophyta</taxon>
        <taxon>Magnoliopsida</taxon>
        <taxon>eudicotyledons</taxon>
        <taxon>Gunneridae</taxon>
        <taxon>Pentapetalae</taxon>
        <taxon>rosids</taxon>
        <taxon>malvids</taxon>
        <taxon>Sapindales</taxon>
        <taxon>Rutaceae</taxon>
        <taxon>Aurantioideae</taxon>
        <taxon>Citrus</taxon>
    </lineage>
</organism>
<keyword evidence="2" id="KW-1185">Reference proteome</keyword>
<gene>
    <name evidence="1" type="ORF">CISIN_1g045816mg</name>
</gene>
<dbReference type="AlphaFoldDB" id="A0A067H5C8"/>
<protein>
    <submittedName>
        <fullName evidence="1">Uncharacterized protein</fullName>
    </submittedName>
</protein>